<sequence>PAVLFIADVALSPLQTANWAPLNMFPKPRSRPRMVAASHCLDLMIRLVQQTGCNAARLPGDGQTSATDPAPPDPPACSPVPALHAGFSSSSSSDAVSINSELEWDFEDVTVQWSRPSPAVQHLPLKNSSVLCPGTFGQPAASPRLLEHPSPWQSKQ</sequence>
<organism evidence="2 3">
    <name type="scientific">Apteryx owenii</name>
    <name type="common">Little spotted kiwi</name>
    <dbReference type="NCBI Taxonomy" id="8824"/>
    <lineage>
        <taxon>Eukaryota</taxon>
        <taxon>Metazoa</taxon>
        <taxon>Chordata</taxon>
        <taxon>Craniata</taxon>
        <taxon>Vertebrata</taxon>
        <taxon>Euteleostomi</taxon>
        <taxon>Archelosauria</taxon>
        <taxon>Archosauria</taxon>
        <taxon>Dinosauria</taxon>
        <taxon>Saurischia</taxon>
        <taxon>Theropoda</taxon>
        <taxon>Coelurosauria</taxon>
        <taxon>Aves</taxon>
        <taxon>Palaeognathae</taxon>
        <taxon>Apterygiformes</taxon>
        <taxon>Apterygidae</taxon>
        <taxon>Apteryx</taxon>
    </lineage>
</organism>
<evidence type="ECO:0000313" key="2">
    <source>
        <dbReference type="Ensembl" id="ENSAOWP00000001405.1"/>
    </source>
</evidence>
<dbReference type="AlphaFoldDB" id="A0A8B9NY52"/>
<evidence type="ECO:0000313" key="3">
    <source>
        <dbReference type="Proteomes" id="UP000694424"/>
    </source>
</evidence>
<feature type="compositionally biased region" description="Pro residues" evidence="1">
    <location>
        <begin position="69"/>
        <end position="78"/>
    </location>
</feature>
<name>A0A8B9NY52_APTOW</name>
<keyword evidence="3" id="KW-1185">Reference proteome</keyword>
<evidence type="ECO:0000256" key="1">
    <source>
        <dbReference type="SAM" id="MobiDB-lite"/>
    </source>
</evidence>
<protein>
    <submittedName>
        <fullName evidence="2">Uncharacterized protein</fullName>
    </submittedName>
</protein>
<dbReference type="Proteomes" id="UP000694424">
    <property type="component" value="Unplaced"/>
</dbReference>
<accession>A0A8B9NY52</accession>
<feature type="region of interest" description="Disordered" evidence="1">
    <location>
        <begin position="56"/>
        <end position="83"/>
    </location>
</feature>
<feature type="region of interest" description="Disordered" evidence="1">
    <location>
        <begin position="136"/>
        <end position="156"/>
    </location>
</feature>
<dbReference type="Ensembl" id="ENSAOWT00000001591.1">
    <property type="protein sequence ID" value="ENSAOWP00000001405.1"/>
    <property type="gene ID" value="ENSAOWG00000001017.1"/>
</dbReference>
<reference evidence="2" key="1">
    <citation type="submission" date="2025-08" db="UniProtKB">
        <authorList>
            <consortium name="Ensembl"/>
        </authorList>
    </citation>
    <scope>IDENTIFICATION</scope>
</reference>
<proteinExistence type="predicted"/>
<reference evidence="2" key="2">
    <citation type="submission" date="2025-09" db="UniProtKB">
        <authorList>
            <consortium name="Ensembl"/>
        </authorList>
    </citation>
    <scope>IDENTIFICATION</scope>
</reference>